<dbReference type="CDD" id="cd01647">
    <property type="entry name" value="RT_LTR"/>
    <property type="match status" value="1"/>
</dbReference>
<evidence type="ECO:0000313" key="4">
    <source>
        <dbReference type="RefSeq" id="XP_039123371.1"/>
    </source>
</evidence>
<dbReference type="InterPro" id="IPR005162">
    <property type="entry name" value="Retrotrans_gag_dom"/>
</dbReference>
<dbReference type="InterPro" id="IPR050951">
    <property type="entry name" value="Retrovirus_Pol_polyprotein"/>
</dbReference>
<organism evidence="3 4">
    <name type="scientific">Dioscorea cayennensis subsp. rotundata</name>
    <name type="common">White Guinea yam</name>
    <name type="synonym">Dioscorea rotundata</name>
    <dbReference type="NCBI Taxonomy" id="55577"/>
    <lineage>
        <taxon>Eukaryota</taxon>
        <taxon>Viridiplantae</taxon>
        <taxon>Streptophyta</taxon>
        <taxon>Embryophyta</taxon>
        <taxon>Tracheophyta</taxon>
        <taxon>Spermatophyta</taxon>
        <taxon>Magnoliopsida</taxon>
        <taxon>Liliopsida</taxon>
        <taxon>Dioscoreales</taxon>
        <taxon>Dioscoreaceae</taxon>
        <taxon>Dioscorea</taxon>
    </lineage>
</organism>
<dbReference type="InterPro" id="IPR000477">
    <property type="entry name" value="RT_dom"/>
</dbReference>
<dbReference type="SUPFAM" id="SSF56672">
    <property type="entry name" value="DNA/RNA polymerases"/>
    <property type="match status" value="1"/>
</dbReference>
<dbReference type="InterPro" id="IPR043128">
    <property type="entry name" value="Rev_trsase/Diguanyl_cyclase"/>
</dbReference>
<dbReference type="InterPro" id="IPR043502">
    <property type="entry name" value="DNA/RNA_pol_sf"/>
</dbReference>
<dbReference type="Gene3D" id="3.10.10.10">
    <property type="entry name" value="HIV Type 1 Reverse Transcriptase, subunit A, domain 1"/>
    <property type="match status" value="1"/>
</dbReference>
<dbReference type="AlphaFoldDB" id="A0AB40B7Z2"/>
<dbReference type="Pfam" id="PF00078">
    <property type="entry name" value="RVT_1"/>
    <property type="match status" value="1"/>
</dbReference>
<protein>
    <submittedName>
        <fullName evidence="4">Uncharacterized protein LOC120259988</fullName>
    </submittedName>
</protein>
<reference evidence="4" key="1">
    <citation type="submission" date="2025-08" db="UniProtKB">
        <authorList>
            <consortium name="RefSeq"/>
        </authorList>
    </citation>
    <scope>IDENTIFICATION</scope>
</reference>
<evidence type="ECO:0000256" key="1">
    <source>
        <dbReference type="SAM" id="MobiDB-lite"/>
    </source>
</evidence>
<name>A0AB40B7Z2_DIOCR</name>
<feature type="region of interest" description="Disordered" evidence="1">
    <location>
        <begin position="209"/>
        <end position="234"/>
    </location>
</feature>
<feature type="domain" description="Reverse transcriptase" evidence="2">
    <location>
        <begin position="433"/>
        <end position="612"/>
    </location>
</feature>
<dbReference type="PANTHER" id="PTHR37984:SF5">
    <property type="entry name" value="PROTEIN NYNRIN-LIKE"/>
    <property type="match status" value="1"/>
</dbReference>
<dbReference type="GeneID" id="120259988"/>
<proteinExistence type="predicted"/>
<dbReference type="Gene3D" id="3.30.70.270">
    <property type="match status" value="2"/>
</dbReference>
<evidence type="ECO:0000313" key="3">
    <source>
        <dbReference type="Proteomes" id="UP001515500"/>
    </source>
</evidence>
<sequence>MEEIYDHEDDARFEQRVGRLLDRRMERMMEELTERITQMMGQRGGQDRGGDNRHNCDEDRRWESGIRVDISEFHGGLQAEEFLDWLTTVEEILEFKGVPDDRRVVLVATRLRGRATAWWQQLKLNCSTLAKDKINSWEKMKKHMHSNFLPHNYQRVIFIQESTDQLVARYISGLRTKIQETFNLFDPISILATHQQALIIERQQRRSVLLSSGGTPGGDRPTPSPTSGPARGGITAEKAGKRVMLVEEEEETGDILPPVFDEDILDEEIVEGDIGSCENIISDEAVQKLNISIERHPTPYKLAWLKRGGELMVSKRAFVTFSIGPKYRDEVCGVKIVLVPNKPVEAPNATNTNLLSYAPFGRELQDSGTAFVLLGKTITEEVLPNDLPGGLPPLRDMQHQIELQLGSILPHRPHYRMSPREHEELRCQVKELLAKGHVRESMSPCAFPALLTPKKDGTWRMCVDSRAINKITIRYRFPIPRLDDLLDQISGATVFTRLDLKSGYHQIRVRPVDEWKTAFKTREVLYEWMVMPFGLSNAPSTFMRVMNQLLRPFIGKFVVVYFDDILIYSPDEKMHLVHVRDVLTTLQSQEFYAAKKKCVFFTPKVLFLGYVVSGEGIQVDEAKIKAIQDWPTPTTITEVRSFHGLASFYRRFIAHFSSIMTPLTECMKGSKFTWTADAEVAF</sequence>
<accession>A0AB40B7Z2</accession>
<dbReference type="RefSeq" id="XP_039123371.1">
    <property type="nucleotide sequence ID" value="XM_039267437.1"/>
</dbReference>
<dbReference type="PROSITE" id="PS50878">
    <property type="entry name" value="RT_POL"/>
    <property type="match status" value="1"/>
</dbReference>
<dbReference type="FunFam" id="3.30.70.270:FF:000020">
    <property type="entry name" value="Transposon Tf2-6 polyprotein-like Protein"/>
    <property type="match status" value="1"/>
</dbReference>
<evidence type="ECO:0000259" key="2">
    <source>
        <dbReference type="PROSITE" id="PS50878"/>
    </source>
</evidence>
<keyword evidence="3" id="KW-1185">Reference proteome</keyword>
<gene>
    <name evidence="4" type="primary">LOC120259988</name>
</gene>
<dbReference type="Pfam" id="PF03732">
    <property type="entry name" value="Retrotrans_gag"/>
    <property type="match status" value="1"/>
</dbReference>
<dbReference type="Proteomes" id="UP001515500">
    <property type="component" value="Chromosome 5"/>
</dbReference>
<dbReference type="PANTHER" id="PTHR37984">
    <property type="entry name" value="PROTEIN CBG26694"/>
    <property type="match status" value="1"/>
</dbReference>